<evidence type="ECO:0000313" key="2">
    <source>
        <dbReference type="EMBL" id="RJG04131.1"/>
    </source>
</evidence>
<accession>A0A3A3G832</accession>
<reference evidence="2" key="2">
    <citation type="submission" date="2018-09" db="EMBL/GenBank/DDBJ databases">
        <authorList>
            <person name="Parvin R."/>
            <person name="Begum J.A."/>
            <person name="Chowdhury E.H."/>
            <person name="Islam M.R."/>
            <person name="Harder T."/>
        </authorList>
    </citation>
    <scope>NUCLEOTIDE SEQUENCE</scope>
    <source>
        <strain evidence="2">K1S02-23</strain>
    </source>
</reference>
<proteinExistence type="predicted"/>
<name>A0A3A3G832_9BURK</name>
<reference evidence="3" key="1">
    <citation type="submission" date="2018-09" db="EMBL/GenBank/DDBJ databases">
        <authorList>
            <person name="Zhu H."/>
        </authorList>
    </citation>
    <scope>NUCLEOTIDE SEQUENCE [LARGE SCALE GENOMIC DNA]</scope>
    <source>
        <strain evidence="3">K1S02-23</strain>
    </source>
</reference>
<dbReference type="OrthoDB" id="9936304at2"/>
<sequence>MSNHDTKRLAMAQALRSAFRAEILEETPTSEEISQMLVDNGEDPDAVARQYQNLVAEKIRAAKKERMLGFRRQSTTSAGFALRGAAPTKSAPLPDIDVMRSRIKALSTTPEFDNSSLAIAYRNGTKQSDSDISSLYQDLLDLGVIKDDPEI</sequence>
<comment type="caution">
    <text evidence="2">The sequence shown here is derived from an EMBL/GenBank/DDBJ whole genome shotgun (WGS) entry which is preliminary data.</text>
</comment>
<organism evidence="2 3">
    <name type="scientific">Noviherbaspirillum sedimenti</name>
    <dbReference type="NCBI Taxonomy" id="2320865"/>
    <lineage>
        <taxon>Bacteria</taxon>
        <taxon>Pseudomonadati</taxon>
        <taxon>Pseudomonadota</taxon>
        <taxon>Betaproteobacteria</taxon>
        <taxon>Burkholderiales</taxon>
        <taxon>Oxalobacteraceae</taxon>
        <taxon>Noviherbaspirillum</taxon>
    </lineage>
</organism>
<dbReference type="EMBL" id="QYUQ01000002">
    <property type="protein sequence ID" value="RJG00977.1"/>
    <property type="molecule type" value="Genomic_DNA"/>
</dbReference>
<dbReference type="Proteomes" id="UP000266327">
    <property type="component" value="Unassembled WGS sequence"/>
</dbReference>
<dbReference type="RefSeq" id="WP_119784427.1">
    <property type="nucleotide sequence ID" value="NZ_QYUQ01000002.1"/>
</dbReference>
<protein>
    <submittedName>
        <fullName evidence="2">Uncharacterized protein</fullName>
    </submittedName>
</protein>
<evidence type="ECO:0000313" key="1">
    <source>
        <dbReference type="EMBL" id="RJG00977.1"/>
    </source>
</evidence>
<gene>
    <name evidence="1" type="ORF">D3878_04715</name>
    <name evidence="2" type="ORF">D3878_23165</name>
</gene>
<keyword evidence="3" id="KW-1185">Reference proteome</keyword>
<dbReference type="AlphaFoldDB" id="A0A3A3G832"/>
<evidence type="ECO:0000313" key="3">
    <source>
        <dbReference type="Proteomes" id="UP000266327"/>
    </source>
</evidence>
<dbReference type="EMBL" id="QYUQ01000002">
    <property type="protein sequence ID" value="RJG04131.1"/>
    <property type="molecule type" value="Genomic_DNA"/>
</dbReference>